<dbReference type="AlphaFoldDB" id="A0A017RT25"/>
<gene>
    <name evidence="1" type="ORF">Q428_11530</name>
</gene>
<organism evidence="1 2">
    <name type="scientific">Fervidicella metallireducens AeB</name>
    <dbReference type="NCBI Taxonomy" id="1403537"/>
    <lineage>
        <taxon>Bacteria</taxon>
        <taxon>Bacillati</taxon>
        <taxon>Bacillota</taxon>
        <taxon>Clostridia</taxon>
        <taxon>Eubacteriales</taxon>
        <taxon>Clostridiaceae</taxon>
        <taxon>Fervidicella</taxon>
    </lineage>
</organism>
<evidence type="ECO:0008006" key="3">
    <source>
        <dbReference type="Google" id="ProtNLM"/>
    </source>
</evidence>
<evidence type="ECO:0000313" key="2">
    <source>
        <dbReference type="Proteomes" id="UP000019681"/>
    </source>
</evidence>
<dbReference type="OrthoDB" id="1704963at2"/>
<dbReference type="InterPro" id="IPR050353">
    <property type="entry name" value="PyrK_electron_transfer"/>
</dbReference>
<name>A0A017RT25_9CLOT</name>
<evidence type="ECO:0000313" key="1">
    <source>
        <dbReference type="EMBL" id="EYE87766.1"/>
    </source>
</evidence>
<dbReference type="PANTHER" id="PTHR43513:SF3">
    <property type="entry name" value="DIHYDROOROTATE DEHYDROGENASE B (NAD(+)), ELECTRON TRANSFER SUBUNIT-RELATED"/>
    <property type="match status" value="1"/>
</dbReference>
<dbReference type="Proteomes" id="UP000019681">
    <property type="component" value="Unassembled WGS sequence"/>
</dbReference>
<sequence length="329" mass="38002">MFRYIDCADYGSEFCPCSLAERGECIICSQLKNQKFCDCLNWKGTCVYQEFIWNNEKSKKSREYRKFRIVEKRYLREDLILLKIKVNQGLARELCNIGAFVFLKPERDIEAYSTPISIMESDIINNIITVVFKIEGVKTKALKECDKEIMVKGPYWNGIQGKKYIEDLKNKSCLIIGRGVALAPAVLAAKKMINNKNNVYVVLDRGRSEEHFTESYFKSYGCVVKPTKICNMNKYILDDTRELLQHLLKKWNYEVVLSAGNDDFHRLILNYIHNLDPYIKFATVNNSTMCCGEGVCGSCQLRGKNNEIIKTCKQQFNPLEVFGEELNSK</sequence>
<accession>A0A017RT25</accession>
<dbReference type="RefSeq" id="WP_035380900.1">
    <property type="nucleotide sequence ID" value="NZ_AZQP01000039.1"/>
</dbReference>
<protein>
    <recommendedName>
        <fullName evidence="3">FAD-binding FR-type domain-containing protein</fullName>
    </recommendedName>
</protein>
<dbReference type="InterPro" id="IPR017938">
    <property type="entry name" value="Riboflavin_synthase-like_b-brl"/>
</dbReference>
<keyword evidence="2" id="KW-1185">Reference proteome</keyword>
<reference evidence="1 2" key="1">
    <citation type="journal article" date="2014" name="Genome Announc.">
        <title>Draft Genome Sequence of Fervidicella metallireducens Strain AeBT, an Iron-Reducing Thermoanaerobe from the Great Artesian Basin.</title>
        <authorList>
            <person name="Patel B.K."/>
        </authorList>
    </citation>
    <scope>NUCLEOTIDE SEQUENCE [LARGE SCALE GENOMIC DNA]</scope>
    <source>
        <strain evidence="1 2">AeB</strain>
    </source>
</reference>
<proteinExistence type="predicted"/>
<dbReference type="EMBL" id="AZQP01000039">
    <property type="protein sequence ID" value="EYE87766.1"/>
    <property type="molecule type" value="Genomic_DNA"/>
</dbReference>
<dbReference type="NCBIfam" id="NF004470">
    <property type="entry name" value="PRK05802.1"/>
    <property type="match status" value="1"/>
</dbReference>
<comment type="caution">
    <text evidence="1">The sequence shown here is derived from an EMBL/GenBank/DDBJ whole genome shotgun (WGS) entry which is preliminary data.</text>
</comment>
<dbReference type="Gene3D" id="2.40.30.10">
    <property type="entry name" value="Translation factors"/>
    <property type="match status" value="1"/>
</dbReference>
<dbReference type="PANTHER" id="PTHR43513">
    <property type="entry name" value="DIHYDROOROTATE DEHYDROGENASE B (NAD(+)), ELECTRON TRANSFER SUBUNIT"/>
    <property type="match status" value="1"/>
</dbReference>
<dbReference type="SUPFAM" id="SSF63380">
    <property type="entry name" value="Riboflavin synthase domain-like"/>
    <property type="match status" value="1"/>
</dbReference>
<dbReference type="STRING" id="1403537.Q428_11530"/>